<dbReference type="Proteomes" id="UP000032361">
    <property type="component" value="Unassembled WGS sequence"/>
</dbReference>
<accession>A0A0D7W607</accession>
<organism evidence="1 2">
    <name type="scientific">Neotamlana nanhaiensis</name>
    <dbReference type="NCBI Taxonomy" id="1382798"/>
    <lineage>
        <taxon>Bacteria</taxon>
        <taxon>Pseudomonadati</taxon>
        <taxon>Bacteroidota</taxon>
        <taxon>Flavobacteriia</taxon>
        <taxon>Flavobacteriales</taxon>
        <taxon>Flavobacteriaceae</taxon>
        <taxon>Neotamlana</taxon>
    </lineage>
</organism>
<name>A0A0D7W607_9FLAO</name>
<keyword evidence="2" id="KW-1185">Reference proteome</keyword>
<dbReference type="AlphaFoldDB" id="A0A0D7W607"/>
<comment type="caution">
    <text evidence="1">The sequence shown here is derived from an EMBL/GenBank/DDBJ whole genome shotgun (WGS) entry which is preliminary data.</text>
</comment>
<evidence type="ECO:0000313" key="1">
    <source>
        <dbReference type="EMBL" id="KJD34555.1"/>
    </source>
</evidence>
<gene>
    <name evidence="1" type="ORF">PK35_01870</name>
</gene>
<evidence type="ECO:0000313" key="2">
    <source>
        <dbReference type="Proteomes" id="UP000032361"/>
    </source>
</evidence>
<proteinExistence type="predicted"/>
<dbReference type="PATRIC" id="fig|1382798.3.peg.378"/>
<dbReference type="EMBL" id="JTDV01000001">
    <property type="protein sequence ID" value="KJD34555.1"/>
    <property type="molecule type" value="Genomic_DNA"/>
</dbReference>
<protein>
    <submittedName>
        <fullName evidence="1">Uncharacterized protein</fullName>
    </submittedName>
</protein>
<reference evidence="1 2" key="1">
    <citation type="journal article" date="2015" name="Antonie Van Leeuwenhoek">
        <title>Tamlana nanhaiensis sp. nov., isolated from surface seawater collected from the South China Sea.</title>
        <authorList>
            <person name="Liu X."/>
            <person name="Lai Q."/>
            <person name="Du Y."/>
            <person name="Li G."/>
            <person name="Sun F."/>
            <person name="Shao Z."/>
        </authorList>
    </citation>
    <scope>NUCLEOTIDE SEQUENCE [LARGE SCALE GENOMIC DNA]</scope>
    <source>
        <strain evidence="1 2">FHC16</strain>
    </source>
</reference>
<sequence>MAFAEKCLAVFHLNMHNLGVQADVAKRVKQFVKSKRTVKRNCSEIIKLLILYNKNLKSNLQMLDYIASLEAGMTLNLKTEHCADVKKMKTKLQQETIVLTEKIQQLNNM</sequence>